<proteinExistence type="predicted"/>
<name>A0A816UIG1_9BILA</name>
<reference evidence="1" key="1">
    <citation type="submission" date="2021-02" db="EMBL/GenBank/DDBJ databases">
        <authorList>
            <person name="Nowell W R."/>
        </authorList>
    </citation>
    <scope>NUCLEOTIDE SEQUENCE</scope>
</reference>
<protein>
    <submittedName>
        <fullName evidence="1">Uncharacterized protein</fullName>
    </submittedName>
</protein>
<evidence type="ECO:0000313" key="1">
    <source>
        <dbReference type="EMBL" id="CAF2108678.1"/>
    </source>
</evidence>
<comment type="caution">
    <text evidence="1">The sequence shown here is derived from an EMBL/GenBank/DDBJ whole genome shotgun (WGS) entry which is preliminary data.</text>
</comment>
<dbReference type="Proteomes" id="UP000663856">
    <property type="component" value="Unassembled WGS sequence"/>
</dbReference>
<organism evidence="1 2">
    <name type="scientific">Rotaria magnacalcarata</name>
    <dbReference type="NCBI Taxonomy" id="392030"/>
    <lineage>
        <taxon>Eukaryota</taxon>
        <taxon>Metazoa</taxon>
        <taxon>Spiralia</taxon>
        <taxon>Gnathifera</taxon>
        <taxon>Rotifera</taxon>
        <taxon>Eurotatoria</taxon>
        <taxon>Bdelloidea</taxon>
        <taxon>Philodinida</taxon>
        <taxon>Philodinidae</taxon>
        <taxon>Rotaria</taxon>
    </lineage>
</organism>
<dbReference type="AlphaFoldDB" id="A0A816UIG1"/>
<accession>A0A816UIG1</accession>
<dbReference type="EMBL" id="CAJNRF010009300">
    <property type="protein sequence ID" value="CAF2108678.1"/>
    <property type="molecule type" value="Genomic_DNA"/>
</dbReference>
<gene>
    <name evidence="1" type="ORF">WKI299_LOCUS21840</name>
</gene>
<sequence>MYSFYLCLFFRYRRKSPILYCSICLGFILCYSIATTIDLEGQSSLINRYDERSITNDKRNNIFNSSFYGLLKKTKNEKNIRRRRDETHNVDMKAIVAKLEDHRTMINDHRTMINNFNNNSIHVDTIQQAISKHHSSAPPVWNS</sequence>
<evidence type="ECO:0000313" key="2">
    <source>
        <dbReference type="Proteomes" id="UP000663856"/>
    </source>
</evidence>